<gene>
    <name evidence="1" type="ORF">LCGC14_2891710</name>
</gene>
<dbReference type="EMBL" id="LAZR01056692">
    <property type="protein sequence ID" value="KKK73651.1"/>
    <property type="molecule type" value="Genomic_DNA"/>
</dbReference>
<comment type="caution">
    <text evidence="1">The sequence shown here is derived from an EMBL/GenBank/DDBJ whole genome shotgun (WGS) entry which is preliminary data.</text>
</comment>
<protein>
    <submittedName>
        <fullName evidence="1">Uncharacterized protein</fullName>
    </submittedName>
</protein>
<sequence>AKSDRETRLGDSSLANGVIGPWQGWTVVQNNNLPWSATLTIATKPIDGDTVVISGVTFTFKDDIGSTPGYVDIDSTVATARANLKLAVENGAVGTAYIQLSNRDRFLITRKRAISMDGSASAMVFSGFGDISVSETNTDAADVWSLQRQTSVFMIRGSIDMVLQMMKLEVGDKEKGFADLPKGMIGIGTKTFDDGAIQMVKVTQDASNF</sequence>
<proteinExistence type="predicted"/>
<feature type="non-terminal residue" evidence="1">
    <location>
        <position position="1"/>
    </location>
</feature>
<name>A0A0F9AN53_9ZZZZ</name>
<reference evidence="1" key="1">
    <citation type="journal article" date="2015" name="Nature">
        <title>Complex archaea that bridge the gap between prokaryotes and eukaryotes.</title>
        <authorList>
            <person name="Spang A."/>
            <person name="Saw J.H."/>
            <person name="Jorgensen S.L."/>
            <person name="Zaremba-Niedzwiedzka K."/>
            <person name="Martijn J."/>
            <person name="Lind A.E."/>
            <person name="van Eijk R."/>
            <person name="Schleper C."/>
            <person name="Guy L."/>
            <person name="Ettema T.J."/>
        </authorList>
    </citation>
    <scope>NUCLEOTIDE SEQUENCE</scope>
</reference>
<dbReference type="AlphaFoldDB" id="A0A0F9AN53"/>
<evidence type="ECO:0000313" key="1">
    <source>
        <dbReference type="EMBL" id="KKK73651.1"/>
    </source>
</evidence>
<organism evidence="1">
    <name type="scientific">marine sediment metagenome</name>
    <dbReference type="NCBI Taxonomy" id="412755"/>
    <lineage>
        <taxon>unclassified sequences</taxon>
        <taxon>metagenomes</taxon>
        <taxon>ecological metagenomes</taxon>
    </lineage>
</organism>
<accession>A0A0F9AN53</accession>